<name>A0A1R0GX71_9FUNG</name>
<dbReference type="Proteomes" id="UP000187455">
    <property type="component" value="Unassembled WGS sequence"/>
</dbReference>
<protein>
    <submittedName>
        <fullName evidence="1">Uncharacterized protein</fullName>
    </submittedName>
</protein>
<reference evidence="1 2" key="1">
    <citation type="journal article" date="2016" name="Mol. Biol. Evol.">
        <title>Genome-Wide Survey of Gut Fungi (Harpellales) Reveals the First Horizontally Transferred Ubiquitin Gene from a Mosquito Host.</title>
        <authorList>
            <person name="Wang Y."/>
            <person name="White M.M."/>
            <person name="Kvist S."/>
            <person name="Moncalvo J.M."/>
        </authorList>
    </citation>
    <scope>NUCLEOTIDE SEQUENCE [LARGE SCALE GENOMIC DNA]</scope>
    <source>
        <strain evidence="1 2">ALG-7-W6</strain>
    </source>
</reference>
<dbReference type="AlphaFoldDB" id="A0A1R0GX71"/>
<comment type="caution">
    <text evidence="1">The sequence shown here is derived from an EMBL/GenBank/DDBJ whole genome shotgun (WGS) entry which is preliminary data.</text>
</comment>
<dbReference type="OrthoDB" id="338816at2759"/>
<dbReference type="EMBL" id="LSSL01002404">
    <property type="protein sequence ID" value="OLY81494.1"/>
    <property type="molecule type" value="Genomic_DNA"/>
</dbReference>
<organism evidence="1 2">
    <name type="scientific">Smittium mucronatum</name>
    <dbReference type="NCBI Taxonomy" id="133383"/>
    <lineage>
        <taxon>Eukaryota</taxon>
        <taxon>Fungi</taxon>
        <taxon>Fungi incertae sedis</taxon>
        <taxon>Zoopagomycota</taxon>
        <taxon>Kickxellomycotina</taxon>
        <taxon>Harpellomycetes</taxon>
        <taxon>Harpellales</taxon>
        <taxon>Legeriomycetaceae</taxon>
        <taxon>Smittium</taxon>
    </lineage>
</organism>
<proteinExistence type="predicted"/>
<accession>A0A1R0GX71</accession>
<sequence>MNSLSQISPVCEKLKSFSLSLSIPNLESLGIDSSLPIPNQSFILRNASLQEARLVIPGNKQICDDVLKRFGVNPLYQFRDFSKDNRKELEEFYNKTVDLADICALEDVNERINVFANQYQELLTHELSLSLEKDKFVPPQNLLRKVSTLDSINSELLSLSQQKTELEQEIYAQNCKLQEKNSILESLKTIDNQLSNSLYQPSSSDPNSELDLKIAQLENLLAEKEKDFLLRIQSKELEQAGHLPSRLDWLIHHVQNSCSSNSDSSNMDNYNHSLKSILDSWDKDLYSLRTLDLVHNSLLNSIIFNHSNILDYFCQDSIKDQLVKYAHIIKILVSQPSDSSVSQFSFGSNLPWLQSEFIQNELLKLGIIDEIDEFRFTNIIYPLLSKKLITVSSQNGHQSIKSTWN</sequence>
<keyword evidence="2" id="KW-1185">Reference proteome</keyword>
<gene>
    <name evidence="1" type="ORF">AYI68_g4391</name>
</gene>
<evidence type="ECO:0000313" key="1">
    <source>
        <dbReference type="EMBL" id="OLY81494.1"/>
    </source>
</evidence>
<evidence type="ECO:0000313" key="2">
    <source>
        <dbReference type="Proteomes" id="UP000187455"/>
    </source>
</evidence>